<dbReference type="InterPro" id="IPR007197">
    <property type="entry name" value="rSAM"/>
</dbReference>
<dbReference type="PANTHER" id="PTHR30352:SF4">
    <property type="entry name" value="PYRUVATE FORMATE-LYASE 2-ACTIVATING ENZYME"/>
    <property type="match status" value="1"/>
</dbReference>
<dbReference type="CDD" id="cd01335">
    <property type="entry name" value="Radical_SAM"/>
    <property type="match status" value="1"/>
</dbReference>
<dbReference type="SUPFAM" id="SSF54862">
    <property type="entry name" value="4Fe-4S ferredoxins"/>
    <property type="match status" value="1"/>
</dbReference>
<dbReference type="InterPro" id="IPR040074">
    <property type="entry name" value="BssD/PflA/YjjW"/>
</dbReference>
<dbReference type="SFLD" id="SFLDG01066">
    <property type="entry name" value="organic_radical-activating_enz"/>
    <property type="match status" value="1"/>
</dbReference>
<evidence type="ECO:0000256" key="7">
    <source>
        <dbReference type="ARBA" id="ARBA00023004"/>
    </source>
</evidence>
<dbReference type="SFLD" id="SFLDG01118">
    <property type="entry name" value="activating_enzymes__group_2"/>
    <property type="match status" value="1"/>
</dbReference>
<evidence type="ECO:0000256" key="4">
    <source>
        <dbReference type="ARBA" id="ARBA00022691"/>
    </source>
</evidence>
<dbReference type="Gene3D" id="3.30.70.20">
    <property type="match status" value="1"/>
</dbReference>
<dbReference type="EMBL" id="JACOOO010000007">
    <property type="protein sequence ID" value="MBC5628351.1"/>
    <property type="molecule type" value="Genomic_DNA"/>
</dbReference>
<evidence type="ECO:0000256" key="6">
    <source>
        <dbReference type="ARBA" id="ARBA00023002"/>
    </source>
</evidence>
<evidence type="ECO:0000313" key="12">
    <source>
        <dbReference type="EMBL" id="MBC5628351.1"/>
    </source>
</evidence>
<evidence type="ECO:0000256" key="8">
    <source>
        <dbReference type="ARBA" id="ARBA00023014"/>
    </source>
</evidence>
<accession>A0ABR7DAC9</accession>
<evidence type="ECO:0000256" key="5">
    <source>
        <dbReference type="ARBA" id="ARBA00022723"/>
    </source>
</evidence>
<keyword evidence="6" id="KW-0560">Oxidoreductase</keyword>
<evidence type="ECO:0000256" key="1">
    <source>
        <dbReference type="ARBA" id="ARBA00001966"/>
    </source>
</evidence>
<dbReference type="SFLD" id="SFLDS00029">
    <property type="entry name" value="Radical_SAM"/>
    <property type="match status" value="1"/>
</dbReference>
<evidence type="ECO:0000256" key="9">
    <source>
        <dbReference type="ARBA" id="ARBA00047365"/>
    </source>
</evidence>
<feature type="domain" description="4Fe-4S ferredoxin-type" evidence="10">
    <location>
        <begin position="76"/>
        <end position="104"/>
    </location>
</feature>
<feature type="domain" description="Radical SAM core" evidence="11">
    <location>
        <begin position="15"/>
        <end position="295"/>
    </location>
</feature>
<evidence type="ECO:0000256" key="2">
    <source>
        <dbReference type="ARBA" id="ARBA00009777"/>
    </source>
</evidence>
<reference evidence="12 13" key="1">
    <citation type="submission" date="2020-08" db="EMBL/GenBank/DDBJ databases">
        <title>Genome public.</title>
        <authorList>
            <person name="Liu C."/>
            <person name="Sun Q."/>
        </authorList>
    </citation>
    <scope>NUCLEOTIDE SEQUENCE [LARGE SCALE GENOMIC DNA]</scope>
    <source>
        <strain evidence="12 13">NSJ-6</strain>
    </source>
</reference>
<dbReference type="PROSITE" id="PS51379">
    <property type="entry name" value="4FE4S_FER_2"/>
    <property type="match status" value="2"/>
</dbReference>
<keyword evidence="7" id="KW-0408">Iron</keyword>
<comment type="caution">
    <text evidence="12">The sequence shown here is derived from an EMBL/GenBank/DDBJ whole genome shotgun (WGS) entry which is preliminary data.</text>
</comment>
<dbReference type="InterPro" id="IPR050014">
    <property type="entry name" value="T4HPD_activ_SAM"/>
</dbReference>
<dbReference type="PROSITE" id="PS01087">
    <property type="entry name" value="RADICAL_ACTIVATING"/>
    <property type="match status" value="1"/>
</dbReference>
<dbReference type="Pfam" id="PF00037">
    <property type="entry name" value="Fer4"/>
    <property type="match status" value="1"/>
</dbReference>
<keyword evidence="8" id="KW-0411">Iron-sulfur</keyword>
<dbReference type="InterPro" id="IPR001989">
    <property type="entry name" value="Radical_activat_CS"/>
</dbReference>
<dbReference type="PROSITE" id="PS51918">
    <property type="entry name" value="RADICAL_SAM"/>
    <property type="match status" value="1"/>
</dbReference>
<dbReference type="NCBIfam" id="NF043069">
    <property type="entry name" value="T4HPD_activ_SAM"/>
    <property type="match status" value="1"/>
</dbReference>
<dbReference type="InterPro" id="IPR058240">
    <property type="entry name" value="rSAM_sf"/>
</dbReference>
<dbReference type="Gene3D" id="3.80.30.10">
    <property type="entry name" value="pyruvate-formate lyase- activating enzyme"/>
    <property type="match status" value="1"/>
</dbReference>
<sequence length="300" mass="34295">MAEGTIINIQKYSVHDGPGIRTTTFFKGCPLNCWWCHNPETHLKRHEIMFFEDRCTGCGRCVKNCSNGAIEIIESKAVVDDEKCTLCGRCSEVCINEGRELVGRDITVNELMKELIKDQMFYEQSNGGVTFSGGEPMLYVEFLSEVLERCKRNGLHTAIETSGYVKWEEFEKVIKNVDLFLYDIKLMNNEKHKKYIGADNQLILDNLAKLCEENSNIIIRMPIIAGINDDFEHVNSVIDYISNLNIIEVNLLPYHKMGMDKYKRVNKIYKLTGTEVPTEEKMNELAKKFKEAGIKVKIGG</sequence>
<keyword evidence="4" id="KW-0949">S-adenosyl-L-methionine</keyword>
<comment type="cofactor">
    <cofactor evidence="1">
        <name>[4Fe-4S] cluster</name>
        <dbReference type="ChEBI" id="CHEBI:49883"/>
    </cofactor>
</comment>
<dbReference type="NCBIfam" id="TIGR02494">
    <property type="entry name" value="PFLE_PFLC"/>
    <property type="match status" value="1"/>
</dbReference>
<dbReference type="RefSeq" id="WP_186859499.1">
    <property type="nucleotide sequence ID" value="NZ_JACOOO010000007.1"/>
</dbReference>
<evidence type="ECO:0000256" key="3">
    <source>
        <dbReference type="ARBA" id="ARBA00022485"/>
    </source>
</evidence>
<dbReference type="SUPFAM" id="SSF102114">
    <property type="entry name" value="Radical SAM enzymes"/>
    <property type="match status" value="1"/>
</dbReference>
<keyword evidence="13" id="KW-1185">Reference proteome</keyword>
<gene>
    <name evidence="12" type="ORF">H8S20_05520</name>
</gene>
<dbReference type="Pfam" id="PF04055">
    <property type="entry name" value="Radical_SAM"/>
    <property type="match status" value="1"/>
</dbReference>
<keyword evidence="3" id="KW-0004">4Fe-4S</keyword>
<evidence type="ECO:0000259" key="11">
    <source>
        <dbReference type="PROSITE" id="PS51918"/>
    </source>
</evidence>
<proteinExistence type="inferred from homology"/>
<protein>
    <submittedName>
        <fullName evidence="12">Glycyl-radical enzyme activating protein</fullName>
    </submittedName>
</protein>
<comment type="similarity">
    <text evidence="2">Belongs to the organic radical-activating enzymes family.</text>
</comment>
<evidence type="ECO:0000259" key="10">
    <source>
        <dbReference type="PROSITE" id="PS51379"/>
    </source>
</evidence>
<dbReference type="InterPro" id="IPR034457">
    <property type="entry name" value="Organic_radical-activating"/>
</dbReference>
<keyword evidence="5" id="KW-0479">Metal-binding</keyword>
<dbReference type="PANTHER" id="PTHR30352">
    <property type="entry name" value="PYRUVATE FORMATE-LYASE-ACTIVATING ENZYME"/>
    <property type="match status" value="1"/>
</dbReference>
<dbReference type="PIRSF" id="PIRSF000371">
    <property type="entry name" value="PFL_act_enz"/>
    <property type="match status" value="1"/>
</dbReference>
<dbReference type="InterPro" id="IPR012839">
    <property type="entry name" value="Organic_radical_activase"/>
</dbReference>
<organism evidence="12 13">
    <name type="scientific">Clostridium hominis</name>
    <dbReference type="NCBI Taxonomy" id="2763036"/>
    <lineage>
        <taxon>Bacteria</taxon>
        <taxon>Bacillati</taxon>
        <taxon>Bacillota</taxon>
        <taxon>Clostridia</taxon>
        <taxon>Eubacteriales</taxon>
        <taxon>Clostridiaceae</taxon>
        <taxon>Clostridium</taxon>
    </lineage>
</organism>
<evidence type="ECO:0000313" key="13">
    <source>
        <dbReference type="Proteomes" id="UP000596929"/>
    </source>
</evidence>
<dbReference type="InterPro" id="IPR017896">
    <property type="entry name" value="4Fe4S_Fe-S-bd"/>
</dbReference>
<comment type="catalytic activity">
    <reaction evidence="9">
        <text>glycyl-[protein] + reduced [flavodoxin] + S-adenosyl-L-methionine = glycin-2-yl radical-[protein] + semiquinone [flavodoxin] + 5'-deoxyadenosine + L-methionine + H(+)</text>
        <dbReference type="Rhea" id="RHEA:61976"/>
        <dbReference type="Rhea" id="RHEA-COMP:10622"/>
        <dbReference type="Rhea" id="RHEA-COMP:14480"/>
        <dbReference type="Rhea" id="RHEA-COMP:15993"/>
        <dbReference type="Rhea" id="RHEA-COMP:15994"/>
        <dbReference type="ChEBI" id="CHEBI:15378"/>
        <dbReference type="ChEBI" id="CHEBI:17319"/>
        <dbReference type="ChEBI" id="CHEBI:29947"/>
        <dbReference type="ChEBI" id="CHEBI:32722"/>
        <dbReference type="ChEBI" id="CHEBI:57618"/>
        <dbReference type="ChEBI" id="CHEBI:57844"/>
        <dbReference type="ChEBI" id="CHEBI:59789"/>
        <dbReference type="ChEBI" id="CHEBI:140311"/>
    </reaction>
</comment>
<feature type="domain" description="4Fe-4S ferredoxin-type" evidence="10">
    <location>
        <begin position="46"/>
        <end position="75"/>
    </location>
</feature>
<name>A0ABR7DAC9_9CLOT</name>
<dbReference type="Proteomes" id="UP000596929">
    <property type="component" value="Unassembled WGS sequence"/>
</dbReference>